<dbReference type="InterPro" id="IPR006132">
    <property type="entry name" value="Asp/Orn_carbamoyltranf_P-bd"/>
</dbReference>
<dbReference type="EMBL" id="JAQKAB010000011">
    <property type="protein sequence ID" value="MDA7027944.1"/>
    <property type="molecule type" value="Genomic_DNA"/>
</dbReference>
<dbReference type="SUPFAM" id="SSF53671">
    <property type="entry name" value="Aspartate/ornithine carbamoyltransferase"/>
    <property type="match status" value="1"/>
</dbReference>
<dbReference type="InterPro" id="IPR002292">
    <property type="entry name" value="Orn/put_carbamltrans"/>
</dbReference>
<proteinExistence type="inferred from homology"/>
<evidence type="ECO:0000256" key="2">
    <source>
        <dbReference type="ARBA" id="ARBA00022679"/>
    </source>
</evidence>
<keyword evidence="2 3" id="KW-0808">Transferase</keyword>
<sequence length="309" mass="34547">MKKSCRHLITLQDLSDDDIMQIMDRGVEFASDSSSYKNRLADKVIGIYFRKTSTRTRTGFSAAALRMGGKIITYGPDDLQENTGEATEDTVKVLSSMLDCFVARTSGSPAEMRTYASQQQMAVVNAMSADEHPTQALADLTTLKQQFKSLSNLRILYIGEGNNTASALTLALSRFKGVELFLFCPPGYSVDNRFISISEQYTKNSGAKVYEFSNFEDLPSEVDVVYTTRWETTGSSKADPLWKEVFKPYSVTEDLMNKYPNAIFMHDLPAHRGEEVQPEVIDGPKSIVFKQAENKYYGAMAALDWCLNV</sequence>
<dbReference type="PRINTS" id="PR00100">
    <property type="entry name" value="AOTCASE"/>
</dbReference>
<comment type="similarity">
    <text evidence="3">Belongs to the aspartate/ornithine carbamoyltransferase superfamily.</text>
</comment>
<dbReference type="PANTHER" id="PTHR45753">
    <property type="entry name" value="ORNITHINE CARBAMOYLTRANSFERASE, MITOCHONDRIAL"/>
    <property type="match status" value="1"/>
</dbReference>
<evidence type="ECO:0000313" key="7">
    <source>
        <dbReference type="Proteomes" id="UP001211894"/>
    </source>
</evidence>
<reference evidence="6 7" key="1">
    <citation type="submission" date="2023-01" db="EMBL/GenBank/DDBJ databases">
        <title>Bacillus changyiensis sp. nov., isolated from a coastal deposit.</title>
        <authorList>
            <person name="Xiao G."/>
            <person name="Lai Q."/>
            <person name="Hu Z."/>
            <person name="Shao Z."/>
        </authorList>
    </citation>
    <scope>NUCLEOTIDE SEQUENCE [LARGE SCALE GENOMIC DNA]</scope>
    <source>
        <strain evidence="6 7">CLL-7-23</strain>
    </source>
</reference>
<dbReference type="Proteomes" id="UP001211894">
    <property type="component" value="Unassembled WGS sequence"/>
</dbReference>
<dbReference type="Pfam" id="PF02729">
    <property type="entry name" value="OTCace_N"/>
    <property type="match status" value="1"/>
</dbReference>
<feature type="domain" description="Aspartate/ornithine carbamoyltransferase Asp/Orn-binding" evidence="4">
    <location>
        <begin position="152"/>
        <end position="305"/>
    </location>
</feature>
<dbReference type="PROSITE" id="PS00097">
    <property type="entry name" value="CARBAMOYLTRANSFERASE"/>
    <property type="match status" value="1"/>
</dbReference>
<comment type="function">
    <text evidence="1">Reversibly catalyzes the transfer of the carbamoyl group from carbamoyl phosphate (CP) to the N(epsilon) atom of ornithine (ORN) to produce L-citrulline.</text>
</comment>
<dbReference type="InterPro" id="IPR006131">
    <property type="entry name" value="Asp_carbamoyltransf_Asp/Orn-bd"/>
</dbReference>
<gene>
    <name evidence="6" type="ORF">PJ311_15310</name>
</gene>
<evidence type="ECO:0000256" key="3">
    <source>
        <dbReference type="RuleBase" id="RU003634"/>
    </source>
</evidence>
<protein>
    <submittedName>
        <fullName evidence="6">Ornithine carbamoyltransferase</fullName>
    </submittedName>
</protein>
<dbReference type="InterPro" id="IPR036901">
    <property type="entry name" value="Asp/Orn_carbamoylTrfase_sf"/>
</dbReference>
<name>A0ABT4X869_9BACI</name>
<dbReference type="Pfam" id="PF00185">
    <property type="entry name" value="OTCace"/>
    <property type="match status" value="1"/>
</dbReference>
<keyword evidence="7" id="KW-1185">Reference proteome</keyword>
<dbReference type="Gene3D" id="3.40.50.1370">
    <property type="entry name" value="Aspartate/ornithine carbamoyltransferase"/>
    <property type="match status" value="2"/>
</dbReference>
<dbReference type="RefSeq" id="WP_271341764.1">
    <property type="nucleotide sequence ID" value="NZ_JAQKAB010000011.1"/>
</dbReference>
<dbReference type="PANTHER" id="PTHR45753:SF3">
    <property type="entry name" value="ORNITHINE TRANSCARBAMYLASE, MITOCHONDRIAL"/>
    <property type="match status" value="1"/>
</dbReference>
<accession>A0ABT4X869</accession>
<feature type="domain" description="Aspartate/ornithine carbamoyltransferase carbamoyl-P binding" evidence="5">
    <location>
        <begin position="6"/>
        <end position="144"/>
    </location>
</feature>
<dbReference type="PRINTS" id="PR00102">
    <property type="entry name" value="OTCASE"/>
</dbReference>
<organism evidence="6 7">
    <name type="scientific">Bacillus changyiensis</name>
    <dbReference type="NCBI Taxonomy" id="3004103"/>
    <lineage>
        <taxon>Bacteria</taxon>
        <taxon>Bacillati</taxon>
        <taxon>Bacillota</taxon>
        <taxon>Bacilli</taxon>
        <taxon>Bacillales</taxon>
        <taxon>Bacillaceae</taxon>
        <taxon>Bacillus</taxon>
    </lineage>
</organism>
<comment type="caution">
    <text evidence="6">The sequence shown here is derived from an EMBL/GenBank/DDBJ whole genome shotgun (WGS) entry which is preliminary data.</text>
</comment>
<dbReference type="InterPro" id="IPR006130">
    <property type="entry name" value="Asp/Orn_carbamoylTrfase"/>
</dbReference>
<evidence type="ECO:0000259" key="4">
    <source>
        <dbReference type="Pfam" id="PF00185"/>
    </source>
</evidence>
<evidence type="ECO:0000259" key="5">
    <source>
        <dbReference type="Pfam" id="PF02729"/>
    </source>
</evidence>
<evidence type="ECO:0000313" key="6">
    <source>
        <dbReference type="EMBL" id="MDA7027944.1"/>
    </source>
</evidence>
<evidence type="ECO:0000256" key="1">
    <source>
        <dbReference type="ARBA" id="ARBA00003822"/>
    </source>
</evidence>